<sequence length="122" mass="13472">MSICIHVACQLYHQPTLIHSLLTHQSPILSIPPPTILPVNVHSPNHHPYTNPNGNSAGNLSKGTTSTLPQTHQRHSPYLLTPHTYRFANKEKPQASIKWEEGIPTILPLNKTPPPPSPDPKP</sequence>
<keyword evidence="3" id="KW-1185">Reference proteome</keyword>
<dbReference type="Proteomes" id="UP001590950">
    <property type="component" value="Unassembled WGS sequence"/>
</dbReference>
<proteinExistence type="predicted"/>
<feature type="region of interest" description="Disordered" evidence="1">
    <location>
        <begin position="39"/>
        <end position="122"/>
    </location>
</feature>
<evidence type="ECO:0000256" key="1">
    <source>
        <dbReference type="SAM" id="MobiDB-lite"/>
    </source>
</evidence>
<evidence type="ECO:0000313" key="2">
    <source>
        <dbReference type="EMBL" id="KAL2042998.1"/>
    </source>
</evidence>
<evidence type="ECO:0000313" key="3">
    <source>
        <dbReference type="Proteomes" id="UP001590950"/>
    </source>
</evidence>
<gene>
    <name evidence="2" type="ORF">N7G274_004056</name>
</gene>
<feature type="compositionally biased region" description="Polar residues" evidence="1">
    <location>
        <begin position="48"/>
        <end position="71"/>
    </location>
</feature>
<protein>
    <submittedName>
        <fullName evidence="2">Uncharacterized protein</fullName>
    </submittedName>
</protein>
<name>A0ABR4AHV8_9LECA</name>
<organism evidence="2 3">
    <name type="scientific">Stereocaulon virgatum</name>
    <dbReference type="NCBI Taxonomy" id="373712"/>
    <lineage>
        <taxon>Eukaryota</taxon>
        <taxon>Fungi</taxon>
        <taxon>Dikarya</taxon>
        <taxon>Ascomycota</taxon>
        <taxon>Pezizomycotina</taxon>
        <taxon>Lecanoromycetes</taxon>
        <taxon>OSLEUM clade</taxon>
        <taxon>Lecanoromycetidae</taxon>
        <taxon>Lecanorales</taxon>
        <taxon>Lecanorineae</taxon>
        <taxon>Stereocaulaceae</taxon>
        <taxon>Stereocaulon</taxon>
    </lineage>
</organism>
<feature type="compositionally biased region" description="Pro residues" evidence="1">
    <location>
        <begin position="111"/>
        <end position="122"/>
    </location>
</feature>
<reference evidence="2 3" key="1">
    <citation type="submission" date="2024-09" db="EMBL/GenBank/DDBJ databases">
        <title>Rethinking Asexuality: The Enigmatic Case of Functional Sexual Genes in Lepraria (Stereocaulaceae).</title>
        <authorList>
            <person name="Doellman M."/>
            <person name="Sun Y."/>
            <person name="Barcenas-Pena A."/>
            <person name="Lumbsch H.T."/>
            <person name="Grewe F."/>
        </authorList>
    </citation>
    <scope>NUCLEOTIDE SEQUENCE [LARGE SCALE GENOMIC DNA]</scope>
    <source>
        <strain evidence="2 3">Mercado 3170</strain>
    </source>
</reference>
<feature type="compositionally biased region" description="Basic and acidic residues" evidence="1">
    <location>
        <begin position="88"/>
        <end position="101"/>
    </location>
</feature>
<dbReference type="EMBL" id="JBEFKJ010000012">
    <property type="protein sequence ID" value="KAL2042998.1"/>
    <property type="molecule type" value="Genomic_DNA"/>
</dbReference>
<comment type="caution">
    <text evidence="2">The sequence shown here is derived from an EMBL/GenBank/DDBJ whole genome shotgun (WGS) entry which is preliminary data.</text>
</comment>
<accession>A0ABR4AHV8</accession>